<dbReference type="AlphaFoldDB" id="A0A9X1XWR5"/>
<proteinExistence type="predicted"/>
<reference evidence="1" key="1">
    <citation type="submission" date="2022-04" db="EMBL/GenBank/DDBJ databases">
        <title>Flavobacterium pygoscelis sp. nov. isolated from Chinstrap chick (Pygoscelis antarcticus).</title>
        <authorList>
            <person name="Irgang R."/>
            <person name="Poblete-Morales M."/>
            <person name="Avendano-Herrera R."/>
        </authorList>
    </citation>
    <scope>NUCLEOTIDE SEQUENCE</scope>
    <source>
        <strain evidence="1">I-SCBP12n</strain>
    </source>
</reference>
<gene>
    <name evidence="1" type="ORF">MW871_04495</name>
</gene>
<accession>A0A9X1XWR5</accession>
<protein>
    <submittedName>
        <fullName evidence="1">Uncharacterized protein</fullName>
    </submittedName>
</protein>
<keyword evidence="2" id="KW-1185">Reference proteome</keyword>
<dbReference type="RefSeq" id="WP_248427707.1">
    <property type="nucleotide sequence ID" value="NZ_JALNUB010000003.1"/>
</dbReference>
<organism evidence="1 2">
    <name type="scientific">Flavobacterium pygoscelis</name>
    <dbReference type="NCBI Taxonomy" id="2893176"/>
    <lineage>
        <taxon>Bacteria</taxon>
        <taxon>Pseudomonadati</taxon>
        <taxon>Bacteroidota</taxon>
        <taxon>Flavobacteriia</taxon>
        <taxon>Flavobacteriales</taxon>
        <taxon>Flavobacteriaceae</taxon>
        <taxon>Flavobacterium</taxon>
    </lineage>
</organism>
<sequence length="159" mass="18102">MPQRKTVAVIGLSKANIILLATKIAQYHTVLLFDTDAILLNEVYLKMHSENPNSTIEIVNCPIDASWEADVILFSDSFFYEEELIQKIKKVTTGKVILILWSQNMDLAVDMDQAKIRNLFPFSKVFSIAVKSDNYDNFFLKDKDDENIQSVMAFLSANC</sequence>
<name>A0A9X1XWR5_9FLAO</name>
<dbReference type="EMBL" id="JALNUB010000003">
    <property type="protein sequence ID" value="MCK8141147.1"/>
    <property type="molecule type" value="Genomic_DNA"/>
</dbReference>
<evidence type="ECO:0000313" key="1">
    <source>
        <dbReference type="EMBL" id="MCK8141147.1"/>
    </source>
</evidence>
<dbReference type="Proteomes" id="UP001139260">
    <property type="component" value="Unassembled WGS sequence"/>
</dbReference>
<evidence type="ECO:0000313" key="2">
    <source>
        <dbReference type="Proteomes" id="UP001139260"/>
    </source>
</evidence>
<comment type="caution">
    <text evidence="1">The sequence shown here is derived from an EMBL/GenBank/DDBJ whole genome shotgun (WGS) entry which is preliminary data.</text>
</comment>